<dbReference type="EMBL" id="SMAA01000023">
    <property type="protein sequence ID" value="TCS76226.1"/>
    <property type="molecule type" value="Genomic_DNA"/>
</dbReference>
<dbReference type="Proteomes" id="UP000295188">
    <property type="component" value="Unassembled WGS sequence"/>
</dbReference>
<keyword evidence="1" id="KW-0472">Membrane</keyword>
<keyword evidence="1" id="KW-1133">Transmembrane helix</keyword>
<feature type="transmembrane region" description="Helical" evidence="1">
    <location>
        <begin position="234"/>
        <end position="257"/>
    </location>
</feature>
<keyword evidence="1" id="KW-0812">Transmembrane</keyword>
<feature type="transmembrane region" description="Helical" evidence="1">
    <location>
        <begin position="191"/>
        <end position="213"/>
    </location>
</feature>
<sequence>MAGIGFELKRLFADKSVYGYSKAFSYTVMVTLGPFILMVFMTLSIQAMLIMFEKPFALSELYVVSVIYPFIFSHILSSGFSMLATRYISDKLYMKKYIDILPSMYGMLAIVCVCAAIPGIIFFYLAHINLPLKIITFIFFMQMMVLWITGVYLSTLKDFAKIVRCYLTGVIIAILLCAIALYAGVPDTETVFTMLLNMNIGILIINILLLFEIKKVFNLSSKNYFGFLPYFDKYSSLFVTNFTVTLGLYIPNIIIWFSTLQTVVADTYIYAPMYDTVTFFAFISSMAVMVMFVVITETNFYTKYSRYFTYITNHGNASDIENAKKEMINTMWMELRNIFEFQLVITLLFIVIGGYVLPILGLDYESISIYQVLATATYACALMQITVILLIYFEDRHGAMMVGLSFLGSNALLNLLSLKLGSSIFGTGFLLSAFIALLIALFRLDAYIKNIDYYVFCKRPIYYQPDRGIFTKIYEKIIFSRMEDDVVEHLQKK</sequence>
<reference evidence="2 3" key="1">
    <citation type="submission" date="2019-03" db="EMBL/GenBank/DDBJ databases">
        <title>Genomic Encyclopedia of Type Strains, Phase IV (KMG-IV): sequencing the most valuable type-strain genomes for metagenomic binning, comparative biology and taxonomic classification.</title>
        <authorList>
            <person name="Goeker M."/>
        </authorList>
    </citation>
    <scope>NUCLEOTIDE SEQUENCE [LARGE SCALE GENOMIC DNA]</scope>
    <source>
        <strain evidence="2 3">DSM 20467</strain>
    </source>
</reference>
<evidence type="ECO:0000313" key="2">
    <source>
        <dbReference type="EMBL" id="TCS76226.1"/>
    </source>
</evidence>
<protein>
    <submittedName>
        <fullName evidence="2">Putative membrane protein</fullName>
    </submittedName>
</protein>
<organism evidence="2 3">
    <name type="scientific">Pectinatus cerevisiiphilus</name>
    <dbReference type="NCBI Taxonomy" id="86956"/>
    <lineage>
        <taxon>Bacteria</taxon>
        <taxon>Bacillati</taxon>
        <taxon>Bacillota</taxon>
        <taxon>Negativicutes</taxon>
        <taxon>Selenomonadales</taxon>
        <taxon>Selenomonadaceae</taxon>
        <taxon>Pectinatus</taxon>
    </lineage>
</organism>
<proteinExistence type="predicted"/>
<feature type="transmembrane region" description="Helical" evidence="1">
    <location>
        <begin position="61"/>
        <end position="84"/>
    </location>
</feature>
<feature type="transmembrane region" description="Helical" evidence="1">
    <location>
        <begin position="105"/>
        <end position="126"/>
    </location>
</feature>
<feature type="transmembrane region" description="Helical" evidence="1">
    <location>
        <begin position="338"/>
        <end position="357"/>
    </location>
</feature>
<accession>A0A4R3K286</accession>
<dbReference type="OrthoDB" id="37830at2"/>
<comment type="caution">
    <text evidence="2">The sequence shown here is derived from an EMBL/GenBank/DDBJ whole genome shotgun (WGS) entry which is preliminary data.</text>
</comment>
<feature type="transmembrane region" description="Helical" evidence="1">
    <location>
        <begin position="165"/>
        <end position="185"/>
    </location>
</feature>
<dbReference type="RefSeq" id="WP_132551411.1">
    <property type="nucleotide sequence ID" value="NZ_SMAA01000023.1"/>
</dbReference>
<dbReference type="InterPro" id="IPR031617">
    <property type="entry name" value="PelG"/>
</dbReference>
<feature type="transmembrane region" description="Helical" evidence="1">
    <location>
        <begin position="277"/>
        <end position="296"/>
    </location>
</feature>
<evidence type="ECO:0000256" key="1">
    <source>
        <dbReference type="SAM" id="Phobius"/>
    </source>
</evidence>
<feature type="transmembrane region" description="Helical" evidence="1">
    <location>
        <begin position="424"/>
        <end position="444"/>
    </location>
</feature>
<feature type="transmembrane region" description="Helical" evidence="1">
    <location>
        <begin position="399"/>
        <end position="418"/>
    </location>
</feature>
<feature type="transmembrane region" description="Helical" evidence="1">
    <location>
        <begin position="132"/>
        <end position="153"/>
    </location>
</feature>
<keyword evidence="3" id="KW-1185">Reference proteome</keyword>
<dbReference type="AlphaFoldDB" id="A0A4R3K286"/>
<name>A0A4R3K286_9FIRM</name>
<dbReference type="Pfam" id="PF16933">
    <property type="entry name" value="PelG"/>
    <property type="match status" value="1"/>
</dbReference>
<gene>
    <name evidence="2" type="ORF">EDC37_1238</name>
</gene>
<feature type="transmembrane region" description="Helical" evidence="1">
    <location>
        <begin position="23"/>
        <end position="49"/>
    </location>
</feature>
<feature type="transmembrane region" description="Helical" evidence="1">
    <location>
        <begin position="369"/>
        <end position="392"/>
    </location>
</feature>
<evidence type="ECO:0000313" key="3">
    <source>
        <dbReference type="Proteomes" id="UP000295188"/>
    </source>
</evidence>